<dbReference type="EMBL" id="LUEZ02000004">
    <property type="protein sequence ID" value="RDB30843.1"/>
    <property type="molecule type" value="Genomic_DNA"/>
</dbReference>
<protein>
    <recommendedName>
        <fullName evidence="4">DUF4218 domain-containing protein</fullName>
    </recommendedName>
</protein>
<accession>A0A369KGD8</accession>
<sequence>MKRYPADNCLCTVCTEDGRNPLGSPQSRTIRSQHLKAQRARNLTSHVRSLEEETLLTTLSVREDSQGEDPLWRGWQGQLDDEDDGHRGLVYDRSWILEPLNRCRTIGLFLLNTTESSEQNMLQDIVVHLQEKIDGFARPRDILFSFPPKAPSDMYPGPRLWKIGPASIVQTVRTNAQILLYLEFLEETEQVLKAMKPINSEDREKVRKATAKIQEEVLKLLTFRELEWDRCRRSVPDPENLRVPDAFVGQAIWFNTDVHFQPLKTERPVVILGLFIMMVLNLFHHLVRSGCTVALHLLKAFMCLAFQETLGPELPTHVKQLVDQFPVDLKTARKLFELEPTVTDYICCPECFALYPVDGGVKLEDGGNQSVPQMNSSATYHADAALNRELPFWDDELQEPSEAKNLPYPLECNHRPTRDSPRCGARLVRCSIEEPTDEPNSNSQDGRQSKLRSFRPLRMYSHQSMKAWLSRLMSRPGMEHLMDEIWDRVRNHSGQSPMSDFWDATELQEFRGPDKKFFYDNPNNEGRYIFSLFVDWFNPLGNKQSGKVVSSGVIFMVCLNLPLRLRYKRENVYLVGLMPGPKSPRLQQVNHFLNILVDELLEFWEPGVFFSRTTSSPNGRLVRCAVVPLICDLGAVKKVSGQASHSATYFCSFCKLKLHDINTLDTTQWLPRHCAEHRAQANEWKNARTPKDQIKAFKRAGVRYTPLLKLPYWDPTCYVVIDTMHNLFLGLFHRHCHRIFGIDIKGVAEDGLDDADEIVASEEEKEKGRKMLYAGKSANQVKNALNKLTLQALYEEFLSKPCENRTKAQLIQALMDNISGAQPTEDDNPAATTKPKSRAILDKIVLEEVQADIAKTILPTWIGRAPSNIGSPGHGKLSADQWRTLCTIHLPITLTRLWTRSDAPESRRGMLVNFLDLVTAVIYGTPRQLSQKWIQLYEHYIFRYANGLFTSFPDITLVPNQHYALHLPTVLRRFGPTHAYWAFPFERYIGLLSDINTNRRSSEMEKTFMQTYCMGSNLRSLLSTNLLPPIIQTYRGVVDTAMGNDSRGSLMSDLMVFGPEAEPELEYRECKKTSMPSHYYRALLHRVSTDSSLHSGVSFIPFDQRISGRHVFLNQNYEVLKEIRHRGLRFSSHLVSSGQGDAFVLYKPFSGAGGSLVMGHIESVFVHRRATPSAERSYQDQGFVAIQRFSDLEASDQSYDPYRQFKHLRMRLLYSVPEQEIKILPIVDVVAHFASCPYDDPSLSRPCMAVVPLQRYCGPVSLSTTGLV</sequence>
<dbReference type="AlphaFoldDB" id="A0A369KGD8"/>
<evidence type="ECO:0000313" key="2">
    <source>
        <dbReference type="EMBL" id="RDB30843.1"/>
    </source>
</evidence>
<dbReference type="InParanoid" id="A0A369KGD8"/>
<proteinExistence type="predicted"/>
<reference evidence="2" key="1">
    <citation type="submission" date="2018-04" db="EMBL/GenBank/DDBJ databases">
        <title>Whole genome sequencing of Hypsizygus marmoreus.</title>
        <authorList>
            <person name="Choi I.-G."/>
            <person name="Min B."/>
            <person name="Kim J.-G."/>
            <person name="Kim S."/>
            <person name="Oh Y.-L."/>
            <person name="Kong W.-S."/>
            <person name="Park H."/>
            <person name="Jeong J."/>
            <person name="Song E.-S."/>
        </authorList>
    </citation>
    <scope>NUCLEOTIDE SEQUENCE [LARGE SCALE GENOMIC DNA]</scope>
    <source>
        <strain evidence="2">51987-8</strain>
    </source>
</reference>
<dbReference type="InterPro" id="IPR004242">
    <property type="entry name" value="Transposase_21"/>
</dbReference>
<evidence type="ECO:0000313" key="3">
    <source>
        <dbReference type="Proteomes" id="UP000076154"/>
    </source>
</evidence>
<keyword evidence="3" id="KW-1185">Reference proteome</keyword>
<dbReference type="PANTHER" id="PTHR46579">
    <property type="entry name" value="F5/8 TYPE C DOMAIN-CONTAINING PROTEIN-RELATED"/>
    <property type="match status" value="1"/>
</dbReference>
<organism evidence="2 3">
    <name type="scientific">Hypsizygus marmoreus</name>
    <name type="common">White beech mushroom</name>
    <name type="synonym">Agaricus marmoreus</name>
    <dbReference type="NCBI Taxonomy" id="39966"/>
    <lineage>
        <taxon>Eukaryota</taxon>
        <taxon>Fungi</taxon>
        <taxon>Dikarya</taxon>
        <taxon>Basidiomycota</taxon>
        <taxon>Agaricomycotina</taxon>
        <taxon>Agaricomycetes</taxon>
        <taxon>Agaricomycetidae</taxon>
        <taxon>Agaricales</taxon>
        <taxon>Tricholomatineae</taxon>
        <taxon>Lyophyllaceae</taxon>
        <taxon>Hypsizygus</taxon>
    </lineage>
</organism>
<gene>
    <name evidence="2" type="ORF">Hypma_005801</name>
</gene>
<dbReference type="PANTHER" id="PTHR46579:SF1">
    <property type="entry name" value="F5_8 TYPE C DOMAIN-CONTAINING PROTEIN"/>
    <property type="match status" value="1"/>
</dbReference>
<evidence type="ECO:0000256" key="1">
    <source>
        <dbReference type="SAM" id="MobiDB-lite"/>
    </source>
</evidence>
<evidence type="ECO:0008006" key="4">
    <source>
        <dbReference type="Google" id="ProtNLM"/>
    </source>
</evidence>
<dbReference type="Proteomes" id="UP000076154">
    <property type="component" value="Unassembled WGS sequence"/>
</dbReference>
<comment type="caution">
    <text evidence="2">The sequence shown here is derived from an EMBL/GenBank/DDBJ whole genome shotgun (WGS) entry which is preliminary data.</text>
</comment>
<dbReference type="Pfam" id="PF02992">
    <property type="entry name" value="Transposase_21"/>
    <property type="match status" value="1"/>
</dbReference>
<name>A0A369KGD8_HYPMA</name>
<dbReference type="OrthoDB" id="3039677at2759"/>
<feature type="region of interest" description="Disordered" evidence="1">
    <location>
        <begin position="434"/>
        <end position="453"/>
    </location>
</feature>